<protein>
    <submittedName>
        <fullName evidence="2">Alpha/beta fold hydrolase</fullName>
    </submittedName>
</protein>
<dbReference type="Gene3D" id="3.40.50.1820">
    <property type="entry name" value="alpha/beta hydrolase"/>
    <property type="match status" value="1"/>
</dbReference>
<dbReference type="PANTHER" id="PTHR43798">
    <property type="entry name" value="MONOACYLGLYCEROL LIPASE"/>
    <property type="match status" value="1"/>
</dbReference>
<feature type="domain" description="AB hydrolase-1" evidence="1">
    <location>
        <begin position="25"/>
        <end position="124"/>
    </location>
</feature>
<dbReference type="GO" id="GO:0016020">
    <property type="term" value="C:membrane"/>
    <property type="evidence" value="ECO:0007669"/>
    <property type="project" value="TreeGrafter"/>
</dbReference>
<dbReference type="PANTHER" id="PTHR43798:SF33">
    <property type="entry name" value="HYDROLASE, PUTATIVE (AFU_ORTHOLOGUE AFUA_2G14860)-RELATED"/>
    <property type="match status" value="1"/>
</dbReference>
<dbReference type="InterPro" id="IPR029058">
    <property type="entry name" value="AB_hydrolase_fold"/>
</dbReference>
<comment type="caution">
    <text evidence="2">The sequence shown here is derived from an EMBL/GenBank/DDBJ whole genome shotgun (WGS) entry which is preliminary data.</text>
</comment>
<evidence type="ECO:0000259" key="1">
    <source>
        <dbReference type="Pfam" id="PF00561"/>
    </source>
</evidence>
<gene>
    <name evidence="2" type="ORF">FH608_041295</name>
</gene>
<name>A0A5C4VHB9_9ACTN</name>
<dbReference type="InterPro" id="IPR000073">
    <property type="entry name" value="AB_hydrolase_1"/>
</dbReference>
<keyword evidence="3" id="KW-1185">Reference proteome</keyword>
<dbReference type="OrthoDB" id="9804723at2"/>
<dbReference type="GO" id="GO:0016787">
    <property type="term" value="F:hydrolase activity"/>
    <property type="evidence" value="ECO:0007669"/>
    <property type="project" value="UniProtKB-KW"/>
</dbReference>
<dbReference type="Pfam" id="PF00561">
    <property type="entry name" value="Abhydrolase_1"/>
    <property type="match status" value="1"/>
</dbReference>
<dbReference type="SUPFAM" id="SSF53474">
    <property type="entry name" value="alpha/beta-Hydrolases"/>
    <property type="match status" value="1"/>
</dbReference>
<dbReference type="EMBL" id="VDLX02000022">
    <property type="protein sequence ID" value="KAB8188926.1"/>
    <property type="molecule type" value="Genomic_DNA"/>
</dbReference>
<proteinExistence type="predicted"/>
<dbReference type="AlphaFoldDB" id="A0A5C4VHB9"/>
<accession>A0A5C4VHB9</accession>
<keyword evidence="2" id="KW-0378">Hydrolase</keyword>
<dbReference type="Proteomes" id="UP000312512">
    <property type="component" value="Unassembled WGS sequence"/>
</dbReference>
<evidence type="ECO:0000313" key="2">
    <source>
        <dbReference type="EMBL" id="KAB8188926.1"/>
    </source>
</evidence>
<reference evidence="2 3" key="1">
    <citation type="submission" date="2019-10" db="EMBL/GenBank/DDBJ databases">
        <title>Nonomuraea sp. nov., isolated from Phyllanthus amarus.</title>
        <authorList>
            <person name="Klykleung N."/>
            <person name="Tanasupawat S."/>
        </authorList>
    </citation>
    <scope>NUCLEOTIDE SEQUENCE [LARGE SCALE GENOMIC DNA]</scope>
    <source>
        <strain evidence="2 3">PA1-10</strain>
    </source>
</reference>
<sequence>MREQHVPIAHSNGFKISYGVSGNGPAVVLHPGMFQDGAHWTYSGYTAALTSAYTVITVDPLGLGGSDAPHQAEDYSLERRVDSVMAVLDEAGVERAAFWGYSLGAMTGYAVAAHAPGRLTCLVAGGFDPVDGFRSVVSPTLRLLGQPADTDPYQLMKQGAAADPYQAALIEAGDPAAFRANYEAFSREPGLQQALADSGVPLLLYAGTADPWHEPMRAFAERSGADFLSVSDADHKGCWDRSADVLPAVLPFLAANAGTP</sequence>
<organism evidence="2 3">
    <name type="scientific">Nonomuraea phyllanthi</name>
    <dbReference type="NCBI Taxonomy" id="2219224"/>
    <lineage>
        <taxon>Bacteria</taxon>
        <taxon>Bacillati</taxon>
        <taxon>Actinomycetota</taxon>
        <taxon>Actinomycetes</taxon>
        <taxon>Streptosporangiales</taxon>
        <taxon>Streptosporangiaceae</taxon>
        <taxon>Nonomuraea</taxon>
    </lineage>
</organism>
<evidence type="ECO:0000313" key="3">
    <source>
        <dbReference type="Proteomes" id="UP000312512"/>
    </source>
</evidence>
<dbReference type="InterPro" id="IPR050266">
    <property type="entry name" value="AB_hydrolase_sf"/>
</dbReference>